<dbReference type="PANTHER" id="PTHR24320">
    <property type="entry name" value="RETINOL DEHYDROGENASE"/>
    <property type="match status" value="1"/>
</dbReference>
<dbReference type="PANTHER" id="PTHR24320:SF282">
    <property type="entry name" value="WW DOMAIN-CONTAINING OXIDOREDUCTASE"/>
    <property type="match status" value="1"/>
</dbReference>
<gene>
    <name evidence="4" type="ORF">SCP_1102030</name>
</gene>
<evidence type="ECO:0000256" key="2">
    <source>
        <dbReference type="ARBA" id="ARBA00022857"/>
    </source>
</evidence>
<dbReference type="GeneID" id="38784443"/>
<keyword evidence="5" id="KW-1185">Reference proteome</keyword>
<proteinExistence type="inferred from homology"/>
<dbReference type="PRINTS" id="PR00081">
    <property type="entry name" value="GDHRDH"/>
</dbReference>
<keyword evidence="2" id="KW-0521">NADP</keyword>
<dbReference type="AlphaFoldDB" id="A0A401GZB8"/>
<dbReference type="InterPro" id="IPR002347">
    <property type="entry name" value="SDR_fam"/>
</dbReference>
<dbReference type="EMBL" id="BFAD01000011">
    <property type="protein sequence ID" value="GBE87526.1"/>
    <property type="molecule type" value="Genomic_DNA"/>
</dbReference>
<keyword evidence="3" id="KW-0560">Oxidoreductase</keyword>
<organism evidence="4 5">
    <name type="scientific">Sparassis crispa</name>
    <dbReference type="NCBI Taxonomy" id="139825"/>
    <lineage>
        <taxon>Eukaryota</taxon>
        <taxon>Fungi</taxon>
        <taxon>Dikarya</taxon>
        <taxon>Basidiomycota</taxon>
        <taxon>Agaricomycotina</taxon>
        <taxon>Agaricomycetes</taxon>
        <taxon>Polyporales</taxon>
        <taxon>Sparassidaceae</taxon>
        <taxon>Sparassis</taxon>
    </lineage>
</organism>
<dbReference type="InterPro" id="IPR036291">
    <property type="entry name" value="NAD(P)-bd_dom_sf"/>
</dbReference>
<dbReference type="SUPFAM" id="SSF51735">
    <property type="entry name" value="NAD(P)-binding Rossmann-fold domains"/>
    <property type="match status" value="1"/>
</dbReference>
<dbReference type="RefSeq" id="XP_027618439.1">
    <property type="nucleotide sequence ID" value="XM_027762638.1"/>
</dbReference>
<comment type="similarity">
    <text evidence="1">Belongs to the short-chain dehydrogenases/reductases (SDR) family.</text>
</comment>
<comment type="caution">
    <text evidence="4">The sequence shown here is derived from an EMBL/GenBank/DDBJ whole genome shotgun (WGS) entry which is preliminary data.</text>
</comment>
<evidence type="ECO:0000256" key="3">
    <source>
        <dbReference type="ARBA" id="ARBA00023002"/>
    </source>
</evidence>
<evidence type="ECO:0000313" key="4">
    <source>
        <dbReference type="EMBL" id="GBE87526.1"/>
    </source>
</evidence>
<evidence type="ECO:0000313" key="5">
    <source>
        <dbReference type="Proteomes" id="UP000287166"/>
    </source>
</evidence>
<protein>
    <submittedName>
        <fullName evidence="4">Uncharacterized oxidoreductase</fullName>
    </submittedName>
</protein>
<dbReference type="OrthoDB" id="191139at2759"/>
<dbReference type="InParanoid" id="A0A401GZB8"/>
<dbReference type="STRING" id="139825.A0A401GZB8"/>
<dbReference type="Proteomes" id="UP000287166">
    <property type="component" value="Unassembled WGS sequence"/>
</dbReference>
<reference evidence="4 5" key="1">
    <citation type="journal article" date="2018" name="Sci. Rep.">
        <title>Genome sequence of the cauliflower mushroom Sparassis crispa (Hanabiratake) and its association with beneficial usage.</title>
        <authorList>
            <person name="Kiyama R."/>
            <person name="Furutani Y."/>
            <person name="Kawaguchi K."/>
            <person name="Nakanishi T."/>
        </authorList>
    </citation>
    <scope>NUCLEOTIDE SEQUENCE [LARGE SCALE GENOMIC DNA]</scope>
</reference>
<name>A0A401GZB8_9APHY</name>
<dbReference type="Gene3D" id="3.40.50.720">
    <property type="entry name" value="NAD(P)-binding Rossmann-like Domain"/>
    <property type="match status" value="1"/>
</dbReference>
<dbReference type="Pfam" id="PF00106">
    <property type="entry name" value="adh_short"/>
    <property type="match status" value="1"/>
</dbReference>
<dbReference type="GO" id="GO:0016491">
    <property type="term" value="F:oxidoreductase activity"/>
    <property type="evidence" value="ECO:0007669"/>
    <property type="project" value="UniProtKB-KW"/>
</dbReference>
<accession>A0A401GZB8</accession>
<evidence type="ECO:0000256" key="1">
    <source>
        <dbReference type="ARBA" id="ARBA00006484"/>
    </source>
</evidence>
<sequence>MGLFSRSFNPDIDLPDLKGKVIAVTGGSSGIGYATVQHLARHGAKVYMAARNEEKSKAAIARLQTEGLAPGNGEIVWLDLELSDPRNAKRAAEQLIAKEQRLDVLINNAAMPRGPYALTSEGIQDVMAINHVSPFVFTNTLLPLLYRTAKEPNSDVRIVNVASDGIMFLKRGVRFRNLGDFNDEHAHDLSPGLSRYFRSKIANVLFTQKLQKRLDADGVPIIAMALNPGTVRTEGLRNDAAHLPPVVSTLFSLLVDVAWATPSKGAYTSVFAAAAPAVRAQPDVYKDAYLEPPGKLGSPPNQDAKSPELAEELWNTTVEILSNLGIVI</sequence>